<gene>
    <name evidence="2" type="ORF">LVJ94_25255</name>
</gene>
<evidence type="ECO:0000313" key="2">
    <source>
        <dbReference type="EMBL" id="WXB10521.1"/>
    </source>
</evidence>
<evidence type="ECO:0000313" key="3">
    <source>
        <dbReference type="Proteomes" id="UP001374803"/>
    </source>
</evidence>
<keyword evidence="2" id="KW-0540">Nuclease</keyword>
<dbReference type="Gene3D" id="3.90.1570.10">
    <property type="entry name" value="tt1808, chain A"/>
    <property type="match status" value="1"/>
</dbReference>
<feature type="domain" description="Putative restriction endonuclease" evidence="1">
    <location>
        <begin position="14"/>
        <end position="174"/>
    </location>
</feature>
<dbReference type="CDD" id="cd06260">
    <property type="entry name" value="DUF820-like"/>
    <property type="match status" value="1"/>
</dbReference>
<dbReference type="SUPFAM" id="SSF52980">
    <property type="entry name" value="Restriction endonuclease-like"/>
    <property type="match status" value="1"/>
</dbReference>
<dbReference type="InterPro" id="IPR008538">
    <property type="entry name" value="Uma2"/>
</dbReference>
<dbReference type="Pfam" id="PF05685">
    <property type="entry name" value="Uma2"/>
    <property type="match status" value="1"/>
</dbReference>
<keyword evidence="2" id="KW-0255">Endonuclease</keyword>
<dbReference type="InterPro" id="IPR011335">
    <property type="entry name" value="Restrct_endonuc-II-like"/>
</dbReference>
<dbReference type="GO" id="GO:0004519">
    <property type="term" value="F:endonuclease activity"/>
    <property type="evidence" value="ECO:0007669"/>
    <property type="project" value="UniProtKB-KW"/>
</dbReference>
<dbReference type="InterPro" id="IPR012296">
    <property type="entry name" value="Nuclease_put_TT1808"/>
</dbReference>
<dbReference type="PANTHER" id="PTHR36558">
    <property type="entry name" value="GLR1098 PROTEIN"/>
    <property type="match status" value="1"/>
</dbReference>
<protein>
    <submittedName>
        <fullName evidence="2">Uma2 family endonuclease</fullName>
    </submittedName>
</protein>
<dbReference type="PANTHER" id="PTHR36558:SF1">
    <property type="entry name" value="RESTRICTION ENDONUCLEASE DOMAIN-CONTAINING PROTEIN-RELATED"/>
    <property type="match status" value="1"/>
</dbReference>
<dbReference type="EMBL" id="CP089983">
    <property type="protein sequence ID" value="WXB10521.1"/>
    <property type="molecule type" value="Genomic_DNA"/>
</dbReference>
<sequence>MAMGAAEQKYVSYEEYLELERDSLVKHEWLDGIVYAMGGGSTEHSRLALNMTAALKSALAGECVVFSSDAALYVRETKFSTYPNGSVVCGPRDLHRGEKGIGEALLNPVLIVEVLSDSTEKYDRGEKFSHYLRIPTLQEYVLVSQHEPCIEVYRRPKRGHWAHETARAGETLQLHGRTIAVDDIYRE</sequence>
<name>A0ABZ2LHW5_9BACT</name>
<accession>A0ABZ2LHW5</accession>
<proteinExistence type="predicted"/>
<keyword evidence="3" id="KW-1185">Reference proteome</keyword>
<dbReference type="Proteomes" id="UP001374803">
    <property type="component" value="Chromosome"/>
</dbReference>
<organism evidence="2 3">
    <name type="scientific">Pendulispora rubella</name>
    <dbReference type="NCBI Taxonomy" id="2741070"/>
    <lineage>
        <taxon>Bacteria</taxon>
        <taxon>Pseudomonadati</taxon>
        <taxon>Myxococcota</taxon>
        <taxon>Myxococcia</taxon>
        <taxon>Myxococcales</taxon>
        <taxon>Sorangiineae</taxon>
        <taxon>Pendulisporaceae</taxon>
        <taxon>Pendulispora</taxon>
    </lineage>
</organism>
<evidence type="ECO:0000259" key="1">
    <source>
        <dbReference type="Pfam" id="PF05685"/>
    </source>
</evidence>
<dbReference type="RefSeq" id="WP_394840196.1">
    <property type="nucleotide sequence ID" value="NZ_CP089929.1"/>
</dbReference>
<keyword evidence="2" id="KW-0378">Hydrolase</keyword>
<reference evidence="2" key="1">
    <citation type="submission" date="2021-12" db="EMBL/GenBank/DDBJ databases">
        <title>Discovery of the Pendulisporaceae a myxobacterial family with distinct sporulation behavior and unique specialized metabolism.</title>
        <authorList>
            <person name="Garcia R."/>
            <person name="Popoff A."/>
            <person name="Bader C.D."/>
            <person name="Loehr J."/>
            <person name="Walesch S."/>
            <person name="Walt C."/>
            <person name="Boldt J."/>
            <person name="Bunk B."/>
            <person name="Haeckl F.J.F.P.J."/>
            <person name="Gunesch A.P."/>
            <person name="Birkelbach J."/>
            <person name="Nuebel U."/>
            <person name="Pietschmann T."/>
            <person name="Bach T."/>
            <person name="Mueller R."/>
        </authorList>
    </citation>
    <scope>NUCLEOTIDE SEQUENCE</scope>
    <source>
        <strain evidence="2">MSr11367</strain>
    </source>
</reference>